<evidence type="ECO:0000256" key="1">
    <source>
        <dbReference type="SAM" id="MobiDB-lite"/>
    </source>
</evidence>
<accession>A0AA39QGG9</accession>
<proteinExistence type="predicted"/>
<evidence type="ECO:0000313" key="3">
    <source>
        <dbReference type="Proteomes" id="UP001175228"/>
    </source>
</evidence>
<protein>
    <submittedName>
        <fullName evidence="2">Uncharacterized protein</fullName>
    </submittedName>
</protein>
<dbReference type="EMBL" id="JAUEPU010000007">
    <property type="protein sequence ID" value="KAK0501143.1"/>
    <property type="molecule type" value="Genomic_DNA"/>
</dbReference>
<evidence type="ECO:0000313" key="2">
    <source>
        <dbReference type="EMBL" id="KAK0501143.1"/>
    </source>
</evidence>
<reference evidence="2" key="1">
    <citation type="submission" date="2023-06" db="EMBL/GenBank/DDBJ databases">
        <authorList>
            <consortium name="Lawrence Berkeley National Laboratory"/>
            <person name="Ahrendt S."/>
            <person name="Sahu N."/>
            <person name="Indic B."/>
            <person name="Wong-Bajracharya J."/>
            <person name="Merenyi Z."/>
            <person name="Ke H.-M."/>
            <person name="Monk M."/>
            <person name="Kocsube S."/>
            <person name="Drula E."/>
            <person name="Lipzen A."/>
            <person name="Balint B."/>
            <person name="Henrissat B."/>
            <person name="Andreopoulos B."/>
            <person name="Martin F.M."/>
            <person name="Harder C.B."/>
            <person name="Rigling D."/>
            <person name="Ford K.L."/>
            <person name="Foster G.D."/>
            <person name="Pangilinan J."/>
            <person name="Papanicolaou A."/>
            <person name="Barry K."/>
            <person name="LaButti K."/>
            <person name="Viragh M."/>
            <person name="Koriabine M."/>
            <person name="Yan M."/>
            <person name="Riley R."/>
            <person name="Champramary S."/>
            <person name="Plett K.L."/>
            <person name="Tsai I.J."/>
            <person name="Slot J."/>
            <person name="Sipos G."/>
            <person name="Plett J."/>
            <person name="Nagy L.G."/>
            <person name="Grigoriev I.V."/>
        </authorList>
    </citation>
    <scope>NUCLEOTIDE SEQUENCE</scope>
    <source>
        <strain evidence="2">HWK02</strain>
    </source>
</reference>
<keyword evidence="3" id="KW-1185">Reference proteome</keyword>
<dbReference type="AlphaFoldDB" id="A0AA39QGG9"/>
<organism evidence="2 3">
    <name type="scientific">Armillaria luteobubalina</name>
    <dbReference type="NCBI Taxonomy" id="153913"/>
    <lineage>
        <taxon>Eukaryota</taxon>
        <taxon>Fungi</taxon>
        <taxon>Dikarya</taxon>
        <taxon>Basidiomycota</taxon>
        <taxon>Agaricomycotina</taxon>
        <taxon>Agaricomycetes</taxon>
        <taxon>Agaricomycetidae</taxon>
        <taxon>Agaricales</taxon>
        <taxon>Marasmiineae</taxon>
        <taxon>Physalacriaceae</taxon>
        <taxon>Armillaria</taxon>
    </lineage>
</organism>
<comment type="caution">
    <text evidence="2">The sequence shown here is derived from an EMBL/GenBank/DDBJ whole genome shotgun (WGS) entry which is preliminary data.</text>
</comment>
<name>A0AA39QGG9_9AGAR</name>
<feature type="region of interest" description="Disordered" evidence="1">
    <location>
        <begin position="241"/>
        <end position="284"/>
    </location>
</feature>
<gene>
    <name evidence="2" type="ORF">EDD18DRAFT_1348647</name>
</gene>
<feature type="compositionally biased region" description="Low complexity" evidence="1">
    <location>
        <begin position="255"/>
        <end position="274"/>
    </location>
</feature>
<dbReference type="Proteomes" id="UP001175228">
    <property type="component" value="Unassembled WGS sequence"/>
</dbReference>
<sequence>MSPHQCLLGETTGLPSFLSSNPTLTALSGGVCAFLRQGSRSWPLKYRTAASVELPIGDLRVRIRDGGIVTVSFLLVFPSTRPIRSETMSHFLVRTVVTFDNILAGTKSFLNVSHTAPVRTLDVSNVRQFTIESTGETRLSFVGVLRYSGGKSPTSESVSTCKAPDNERFINDIIDFSELLKRFVRNPAFVDGLEGYLVFLPPGSMAQAEFIEVLKCLAGGGKNGIQPHFLSRGRAKGRLAIIPPLSPTSTPVNTGASSAGVGSSRDDSSSSGSGSPPPCRQDADEALNCPRILLAPVVNRQRERAERAAVDRAAGAKKKPLPINIPLHEPRVGAILAWLGAVHLPELD</sequence>